<sequence>MATPAAAAAPKTPAPTIWAAAPEAGDVVEALEVLEPLVWLAAETAETAVKARQTVLNCMITSDVWITRRGKEKSLPLNVAARAALYIWRLDPFFLICAPKKAALFSPHVASRHELRKKGGGNAWDRRHTLAEHTRFCSSLCFSFESGLQEKLCVILNKLIGASLK</sequence>
<dbReference type="Proteomes" id="UP000292447">
    <property type="component" value="Chromosome II"/>
</dbReference>
<organism evidence="1 2">
    <name type="scientific">Metschnikowia aff. pulcherrima</name>
    <dbReference type="NCBI Taxonomy" id="2163413"/>
    <lineage>
        <taxon>Eukaryota</taxon>
        <taxon>Fungi</taxon>
        <taxon>Dikarya</taxon>
        <taxon>Ascomycota</taxon>
        <taxon>Saccharomycotina</taxon>
        <taxon>Pichiomycetes</taxon>
        <taxon>Metschnikowiaceae</taxon>
        <taxon>Metschnikowia</taxon>
    </lineage>
</organism>
<dbReference type="AlphaFoldDB" id="A0A4P6XK93"/>
<proteinExistence type="predicted"/>
<accession>A0A4P6XK93</accession>
<evidence type="ECO:0000313" key="2">
    <source>
        <dbReference type="Proteomes" id="UP000292447"/>
    </source>
</evidence>
<protein>
    <submittedName>
        <fullName evidence="1">Uncharacterized protein</fullName>
    </submittedName>
</protein>
<evidence type="ECO:0000313" key="1">
    <source>
        <dbReference type="EMBL" id="QBM87747.1"/>
    </source>
</evidence>
<keyword evidence="2" id="KW-1185">Reference proteome</keyword>
<gene>
    <name evidence="1" type="ORF">METSCH_B09580</name>
</gene>
<name>A0A4P6XK93_9ASCO</name>
<dbReference type="EMBL" id="CP034457">
    <property type="protein sequence ID" value="QBM87747.1"/>
    <property type="molecule type" value="Genomic_DNA"/>
</dbReference>
<reference evidence="2" key="1">
    <citation type="submission" date="2019-03" db="EMBL/GenBank/DDBJ databases">
        <title>Snf2 controls pulcherriminic acid biosynthesis and connects pigmentation and antifungal activity of the yeast Metschnikowia pulcherrima.</title>
        <authorList>
            <person name="Gore-Lloyd D."/>
            <person name="Sumann I."/>
            <person name="Brachmann A.O."/>
            <person name="Schneeberger K."/>
            <person name="Ortiz-Merino R.A."/>
            <person name="Moreno-Beltran M."/>
            <person name="Schlaefli M."/>
            <person name="Kirner P."/>
            <person name="Santos Kron A."/>
            <person name="Wolfe K.H."/>
            <person name="Piel J."/>
            <person name="Ahrens C.H."/>
            <person name="Henk D."/>
            <person name="Freimoser F.M."/>
        </authorList>
    </citation>
    <scope>NUCLEOTIDE SEQUENCE [LARGE SCALE GENOMIC DNA]</scope>
    <source>
        <strain evidence="2">APC 1.2</strain>
    </source>
</reference>